<feature type="transmembrane region" description="Helical" evidence="11">
    <location>
        <begin position="236"/>
        <end position="259"/>
    </location>
</feature>
<evidence type="ECO:0000256" key="1">
    <source>
        <dbReference type="ARBA" id="ARBA00004651"/>
    </source>
</evidence>
<dbReference type="InterPro" id="IPR000276">
    <property type="entry name" value="GPCR_Rhodpsn"/>
</dbReference>
<feature type="domain" description="G-protein coupled receptors family 1 profile" evidence="12">
    <location>
        <begin position="13"/>
        <end position="256"/>
    </location>
</feature>
<accession>A0AA97JJ94</accession>
<evidence type="ECO:0000256" key="9">
    <source>
        <dbReference type="ARBA" id="ARBA00023224"/>
    </source>
</evidence>
<keyword evidence="2" id="KW-1003">Cell membrane</keyword>
<comment type="similarity">
    <text evidence="10">Belongs to the G-protein coupled receptor 1 family.</text>
</comment>
<dbReference type="GeneID" id="129332669"/>
<dbReference type="PRINTS" id="PR00237">
    <property type="entry name" value="GPCRRHODOPSN"/>
</dbReference>
<keyword evidence="3 10" id="KW-0812">Transmembrane</keyword>
<feature type="transmembrane region" description="Helical" evidence="11">
    <location>
        <begin position="35"/>
        <end position="55"/>
    </location>
</feature>
<feature type="non-terminal residue" evidence="14">
    <location>
        <position position="1"/>
    </location>
</feature>
<feature type="transmembrane region" description="Helical" evidence="11">
    <location>
        <begin position="6"/>
        <end position="23"/>
    </location>
</feature>
<evidence type="ECO:0000259" key="12">
    <source>
        <dbReference type="PROSITE" id="PS50262"/>
    </source>
</evidence>
<evidence type="ECO:0000256" key="2">
    <source>
        <dbReference type="ARBA" id="ARBA00022475"/>
    </source>
</evidence>
<keyword evidence="8" id="KW-0325">Glycoprotein</keyword>
<sequence>YVYIPVFVIGVILNILALSVFFCKLNKWTETRVYMVNLAIADFLVLFTLPFKMISKNTHVNTQCLILESAYFINRYMSIFLITITAVDRYITIWYPFKAKQVRSPQKSAVVCGILWALMVSIVSLNKSLEERDECGCCFHKASKKPSIHSLASIIWGFFIPLTILSFCSIQIVKKLTKNKNSNSHKEKFVQKSINIIFANMAVFVICFLPINLANIIRFIADYHEATCTTVKSINIFVQAAGMIANTNCCLDAICYYFVNKEFKEASMELAPNYFSSYKQGSENQDFEIM</sequence>
<reference evidence="14" key="1">
    <citation type="submission" date="2025-08" db="UniProtKB">
        <authorList>
            <consortium name="RefSeq"/>
        </authorList>
    </citation>
    <scope>IDENTIFICATION</scope>
    <source>
        <tissue evidence="14">Blood</tissue>
    </source>
</reference>
<gene>
    <name evidence="14" type="primary">LOC129332669</name>
</gene>
<evidence type="ECO:0000313" key="13">
    <source>
        <dbReference type="Proteomes" id="UP001190640"/>
    </source>
</evidence>
<protein>
    <submittedName>
        <fullName evidence="14">G-protein coupled receptor 35-like</fullName>
    </submittedName>
</protein>
<proteinExistence type="inferred from homology"/>
<keyword evidence="9 10" id="KW-0807">Transducer</keyword>
<evidence type="ECO:0000256" key="7">
    <source>
        <dbReference type="ARBA" id="ARBA00023170"/>
    </source>
</evidence>
<evidence type="ECO:0000256" key="11">
    <source>
        <dbReference type="SAM" id="Phobius"/>
    </source>
</evidence>
<dbReference type="PANTHER" id="PTHR24232:SF97">
    <property type="entry name" value="G-PROTEIN COUPLED RECEPTORS FAMILY 1 PROFILE DOMAIN-CONTAINING PROTEIN"/>
    <property type="match status" value="1"/>
</dbReference>
<evidence type="ECO:0000256" key="10">
    <source>
        <dbReference type="RuleBase" id="RU000688"/>
    </source>
</evidence>
<feature type="transmembrane region" description="Helical" evidence="11">
    <location>
        <begin position="194"/>
        <end position="216"/>
    </location>
</feature>
<dbReference type="PROSITE" id="PS50262">
    <property type="entry name" value="G_PROTEIN_RECEP_F1_2"/>
    <property type="match status" value="1"/>
</dbReference>
<dbReference type="PROSITE" id="PS00237">
    <property type="entry name" value="G_PROTEIN_RECEP_F1_1"/>
    <property type="match status" value="1"/>
</dbReference>
<dbReference type="GO" id="GO:0007200">
    <property type="term" value="P:phospholipase C-activating G protein-coupled receptor signaling pathway"/>
    <property type="evidence" value="ECO:0007669"/>
    <property type="project" value="TreeGrafter"/>
</dbReference>
<evidence type="ECO:0000313" key="14">
    <source>
        <dbReference type="RefSeq" id="XP_054839875.1"/>
    </source>
</evidence>
<comment type="subcellular location">
    <subcellularLocation>
        <location evidence="1">Cell membrane</location>
        <topology evidence="1">Multi-pass membrane protein</topology>
    </subcellularLocation>
</comment>
<dbReference type="RefSeq" id="XP_054839875.1">
    <property type="nucleotide sequence ID" value="XM_054983900.1"/>
</dbReference>
<evidence type="ECO:0000256" key="3">
    <source>
        <dbReference type="ARBA" id="ARBA00022692"/>
    </source>
</evidence>
<evidence type="ECO:0000256" key="8">
    <source>
        <dbReference type="ARBA" id="ARBA00023180"/>
    </source>
</evidence>
<evidence type="ECO:0000256" key="4">
    <source>
        <dbReference type="ARBA" id="ARBA00022989"/>
    </source>
</evidence>
<feature type="transmembrane region" description="Helical" evidence="11">
    <location>
        <begin position="109"/>
        <end position="126"/>
    </location>
</feature>
<dbReference type="GO" id="GO:0035025">
    <property type="term" value="P:positive regulation of Rho protein signal transduction"/>
    <property type="evidence" value="ECO:0007669"/>
    <property type="project" value="TreeGrafter"/>
</dbReference>
<dbReference type="GO" id="GO:0005886">
    <property type="term" value="C:plasma membrane"/>
    <property type="evidence" value="ECO:0007669"/>
    <property type="project" value="UniProtKB-SubCell"/>
</dbReference>
<dbReference type="GO" id="GO:0004930">
    <property type="term" value="F:G protein-coupled receptor activity"/>
    <property type="evidence" value="ECO:0007669"/>
    <property type="project" value="UniProtKB-KW"/>
</dbReference>
<name>A0AA97JJ94_EUBMA</name>
<dbReference type="InterPro" id="IPR017452">
    <property type="entry name" value="GPCR_Rhodpsn_7TM"/>
</dbReference>
<dbReference type="SUPFAM" id="SSF81321">
    <property type="entry name" value="Family A G protein-coupled receptor-like"/>
    <property type="match status" value="1"/>
</dbReference>
<organism evidence="13 14">
    <name type="scientific">Eublepharis macularius</name>
    <name type="common">Leopard gecko</name>
    <name type="synonym">Cyrtodactylus macularius</name>
    <dbReference type="NCBI Taxonomy" id="481883"/>
    <lineage>
        <taxon>Eukaryota</taxon>
        <taxon>Metazoa</taxon>
        <taxon>Chordata</taxon>
        <taxon>Craniata</taxon>
        <taxon>Vertebrata</taxon>
        <taxon>Euteleostomi</taxon>
        <taxon>Lepidosauria</taxon>
        <taxon>Squamata</taxon>
        <taxon>Bifurcata</taxon>
        <taxon>Gekkota</taxon>
        <taxon>Eublepharidae</taxon>
        <taxon>Eublepharinae</taxon>
        <taxon>Eublepharis</taxon>
    </lineage>
</organism>
<dbReference type="PANTHER" id="PTHR24232">
    <property type="entry name" value="G-PROTEIN COUPLED RECEPTOR"/>
    <property type="match status" value="1"/>
</dbReference>
<feature type="transmembrane region" description="Helical" evidence="11">
    <location>
        <begin position="75"/>
        <end position="97"/>
    </location>
</feature>
<dbReference type="AlphaFoldDB" id="A0AA97JJ94"/>
<dbReference type="Pfam" id="PF00001">
    <property type="entry name" value="7tm_1"/>
    <property type="match status" value="1"/>
</dbReference>
<keyword evidence="7 10" id="KW-0675">Receptor</keyword>
<keyword evidence="5 10" id="KW-0297">G-protein coupled receptor</keyword>
<feature type="transmembrane region" description="Helical" evidence="11">
    <location>
        <begin position="154"/>
        <end position="173"/>
    </location>
</feature>
<dbReference type="FunFam" id="1.20.1070.10:FF:000142">
    <property type="entry name" value="G protein-coupled receptor 55"/>
    <property type="match status" value="1"/>
</dbReference>
<dbReference type="Gene3D" id="1.20.1070.10">
    <property type="entry name" value="Rhodopsin 7-helix transmembrane proteins"/>
    <property type="match status" value="1"/>
</dbReference>
<keyword evidence="13" id="KW-1185">Reference proteome</keyword>
<evidence type="ECO:0000256" key="6">
    <source>
        <dbReference type="ARBA" id="ARBA00023136"/>
    </source>
</evidence>
<keyword evidence="6 11" id="KW-0472">Membrane</keyword>
<evidence type="ECO:0000256" key="5">
    <source>
        <dbReference type="ARBA" id="ARBA00023040"/>
    </source>
</evidence>
<keyword evidence="4 11" id="KW-1133">Transmembrane helix</keyword>
<dbReference type="KEGG" id="emc:129332669"/>
<dbReference type="Proteomes" id="UP001190640">
    <property type="component" value="Chromosome 6"/>
</dbReference>